<feature type="transmembrane region" description="Helical" evidence="1">
    <location>
        <begin position="75"/>
        <end position="93"/>
    </location>
</feature>
<evidence type="ECO:0000313" key="3">
    <source>
        <dbReference type="Proteomes" id="UP001212411"/>
    </source>
</evidence>
<feature type="transmembrane region" description="Helical" evidence="1">
    <location>
        <begin position="236"/>
        <end position="254"/>
    </location>
</feature>
<feature type="transmembrane region" description="Helical" evidence="1">
    <location>
        <begin position="12"/>
        <end position="31"/>
    </location>
</feature>
<dbReference type="GeneID" id="80877685"/>
<feature type="transmembrane region" description="Helical" evidence="1">
    <location>
        <begin position="173"/>
        <end position="193"/>
    </location>
</feature>
<dbReference type="RefSeq" id="XP_056039157.1">
    <property type="nucleotide sequence ID" value="XM_056182996.1"/>
</dbReference>
<dbReference type="EMBL" id="CP115613">
    <property type="protein sequence ID" value="WBW74914.1"/>
    <property type="molecule type" value="Genomic_DNA"/>
</dbReference>
<feature type="transmembrane region" description="Helical" evidence="1">
    <location>
        <begin position="132"/>
        <end position="153"/>
    </location>
</feature>
<dbReference type="AlphaFoldDB" id="A0AAF0AYW3"/>
<organism evidence="2 3">
    <name type="scientific">Schizosaccharomyces osmophilus</name>
    <dbReference type="NCBI Taxonomy" id="2545709"/>
    <lineage>
        <taxon>Eukaryota</taxon>
        <taxon>Fungi</taxon>
        <taxon>Dikarya</taxon>
        <taxon>Ascomycota</taxon>
        <taxon>Taphrinomycotina</taxon>
        <taxon>Schizosaccharomycetes</taxon>
        <taxon>Schizosaccharomycetales</taxon>
        <taxon>Schizosaccharomycetaceae</taxon>
        <taxon>Schizosaccharomyces</taxon>
    </lineage>
</organism>
<accession>A0AAF0AYW3</accession>
<keyword evidence="1" id="KW-0812">Transmembrane</keyword>
<protein>
    <submittedName>
        <fullName evidence="2">Bouquet formation protein Bqt3</fullName>
    </submittedName>
</protein>
<sequence length="255" mass="29140">MTEKGYSRLSRTLQVIAFVCLHTITYGALNLHLNPRLLASTGVVNKNIPDWMSYVYILMHAFQLFLTYHFNLGISWYLIAKYPLYILLSTYYLVSLRQISWSFAIDALSLLAARAGTNILHPRLSRDRKSRTSITILFTFMASVLISVLNYSTQKLYLNSIILGNVRDVVTSLIAPPLPLQYIAHIPIGYVLQKLVFEKRNLLQSLALMVFFSIWNCAVPFTLLFSPHWIPMCQVLLTYISQATIVVLICWAISL</sequence>
<proteinExistence type="predicted"/>
<keyword evidence="3" id="KW-1185">Reference proteome</keyword>
<name>A0AAF0AYW3_9SCHI</name>
<dbReference type="KEGG" id="som:SOMG_04209"/>
<dbReference type="Proteomes" id="UP001212411">
    <property type="component" value="Chromosome 3"/>
</dbReference>
<feature type="transmembrane region" description="Helical" evidence="1">
    <location>
        <begin position="205"/>
        <end position="230"/>
    </location>
</feature>
<keyword evidence="1" id="KW-1133">Transmembrane helix</keyword>
<keyword evidence="1" id="KW-0472">Membrane</keyword>
<reference evidence="2 3" key="1">
    <citation type="journal article" date="2023" name="G3 (Bethesda)">
        <title>A high-quality reference genome for the fission yeast Schizosaccharomyces osmophilus.</title>
        <authorList>
            <person name="Jia G.S."/>
            <person name="Zhang W.C."/>
            <person name="Liang Y."/>
            <person name="Liu X.H."/>
            <person name="Rhind N."/>
            <person name="Pidoux A."/>
            <person name="Brysch-Herzberg M."/>
            <person name="Du L.L."/>
        </authorList>
    </citation>
    <scope>NUCLEOTIDE SEQUENCE [LARGE SCALE GENOMIC DNA]</scope>
    <source>
        <strain evidence="2 3">CBS 15793</strain>
    </source>
</reference>
<gene>
    <name evidence="2" type="primary">bqt3</name>
    <name evidence="2" type="ORF">SOMG_04209</name>
</gene>
<evidence type="ECO:0000313" key="2">
    <source>
        <dbReference type="EMBL" id="WBW74914.1"/>
    </source>
</evidence>
<evidence type="ECO:0000256" key="1">
    <source>
        <dbReference type="SAM" id="Phobius"/>
    </source>
</evidence>